<dbReference type="InterPro" id="IPR027417">
    <property type="entry name" value="P-loop_NTPase"/>
</dbReference>
<dbReference type="InterPro" id="IPR007694">
    <property type="entry name" value="DNA_helicase_DnaB-like_C"/>
</dbReference>
<feature type="domain" description="SF4 helicase" evidence="1">
    <location>
        <begin position="336"/>
        <end position="604"/>
    </location>
</feature>
<accession>A0A6J5NZ70</accession>
<name>A0A6J5NZ70_9CAUD</name>
<keyword evidence="2" id="KW-0547">Nucleotide-binding</keyword>
<dbReference type="SUPFAM" id="SSF52540">
    <property type="entry name" value="P-loop containing nucleoside triphosphate hydrolases"/>
    <property type="match status" value="1"/>
</dbReference>
<protein>
    <submittedName>
        <fullName evidence="2">DNA helicase, DnaB-like, C-terminal</fullName>
    </submittedName>
</protein>
<dbReference type="PROSITE" id="PS51199">
    <property type="entry name" value="SF4_HELICASE"/>
    <property type="match status" value="1"/>
</dbReference>
<dbReference type="PANTHER" id="PTHR30153:SF2">
    <property type="entry name" value="REPLICATIVE DNA HELICASE"/>
    <property type="match status" value="1"/>
</dbReference>
<gene>
    <name evidence="2" type="ORF">UFOVP785_50</name>
</gene>
<dbReference type="InterPro" id="IPR054347">
    <property type="entry name" value="TOTE_primase"/>
</dbReference>
<dbReference type="Pfam" id="PF22548">
    <property type="entry name" value="AEP-TOTE"/>
    <property type="match status" value="1"/>
</dbReference>
<keyword evidence="2" id="KW-0378">Hydrolase</keyword>
<dbReference type="PANTHER" id="PTHR30153">
    <property type="entry name" value="REPLICATIVE DNA HELICASE DNAB"/>
    <property type="match status" value="1"/>
</dbReference>
<dbReference type="GO" id="GO:0006260">
    <property type="term" value="P:DNA replication"/>
    <property type="evidence" value="ECO:0007669"/>
    <property type="project" value="InterPro"/>
</dbReference>
<reference evidence="2" key="1">
    <citation type="submission" date="2020-04" db="EMBL/GenBank/DDBJ databases">
        <authorList>
            <person name="Chiriac C."/>
            <person name="Salcher M."/>
            <person name="Ghai R."/>
            <person name="Kavagutti S V."/>
        </authorList>
    </citation>
    <scope>NUCLEOTIDE SEQUENCE</scope>
</reference>
<organism evidence="2">
    <name type="scientific">uncultured Caudovirales phage</name>
    <dbReference type="NCBI Taxonomy" id="2100421"/>
    <lineage>
        <taxon>Viruses</taxon>
        <taxon>Duplodnaviria</taxon>
        <taxon>Heunggongvirae</taxon>
        <taxon>Uroviricota</taxon>
        <taxon>Caudoviricetes</taxon>
        <taxon>Peduoviridae</taxon>
        <taxon>Maltschvirus</taxon>
        <taxon>Maltschvirus maltsch</taxon>
    </lineage>
</organism>
<evidence type="ECO:0000313" key="2">
    <source>
        <dbReference type="EMBL" id="CAB4162521.1"/>
    </source>
</evidence>
<proteinExistence type="predicted"/>
<dbReference type="EMBL" id="LR796736">
    <property type="protein sequence ID" value="CAB4162521.1"/>
    <property type="molecule type" value="Genomic_DNA"/>
</dbReference>
<keyword evidence="2" id="KW-0067">ATP-binding</keyword>
<sequence length="604" mass="66390">MLNLEVAELLLKTFTGREEFIAYCPAEGHFKPYAVPEGGINVESFATKHSDGGSCGVYLLRKDNTVNMACVDFDDHGVNNDALTDAQAFAKFMIEQGFPCYLELSQSGAGGHVWFFFESPIPAGEVRVFLRGALSDCDMGVEVYPKQSLLTPTQNYGNLIRYPLSNKSAFLDIETLEVQEPVAFMQGIQRLTVDALMRKAWWQGKDSKQSVIGSAGYDTEGLPARVSSLLDSNTLLMKRWHRDASGMSGDTSNSALLYAVAVELVRCYVPTPEIEAAIAFLCLQWGYEKGLRTVSQTVLNAYQNVIPRDEPEAAPDLSNESSRLNVKFHSVIESFSNAPITYNTLGVKALDDMFHGGAAFGELTLLAGEPNHGKTTLAFQGMLCMAKRGVPCMMISLEQTERELAKKHLLRLTSIPESEWHIPENTEELHRVLERDLSQCATILFERGGGPDGEDKSLKAVLNMIRKGSEAGIRCFVLDYLGAIEGCADDKAGGIANAVHSFNRLARTLDIDLRVLCQINRPPSDAKGFIPPKITRLAGSSHLERAGDNVVGIAWPYKVQPDVYPEGMVSLYKLKCKNRPSGGEMIQAVAFDASHQSYSDSDQF</sequence>
<keyword evidence="2" id="KW-0347">Helicase</keyword>
<dbReference type="GO" id="GO:0005524">
    <property type="term" value="F:ATP binding"/>
    <property type="evidence" value="ECO:0007669"/>
    <property type="project" value="InterPro"/>
</dbReference>
<dbReference type="GO" id="GO:0003678">
    <property type="term" value="F:DNA helicase activity"/>
    <property type="evidence" value="ECO:0007669"/>
    <property type="project" value="InterPro"/>
</dbReference>
<dbReference type="Pfam" id="PF03796">
    <property type="entry name" value="DnaB_C"/>
    <property type="match status" value="1"/>
</dbReference>
<dbReference type="Gene3D" id="3.40.50.300">
    <property type="entry name" value="P-loop containing nucleotide triphosphate hydrolases"/>
    <property type="match status" value="1"/>
</dbReference>
<evidence type="ECO:0000259" key="1">
    <source>
        <dbReference type="PROSITE" id="PS51199"/>
    </source>
</evidence>